<evidence type="ECO:0000313" key="1">
    <source>
        <dbReference type="EMBL" id="PBK83656.1"/>
    </source>
</evidence>
<reference evidence="2" key="1">
    <citation type="journal article" date="2017" name="Nat. Ecol. Evol.">
        <title>Genome expansion and lineage-specific genetic innovations in the forest pathogenic fungi Armillaria.</title>
        <authorList>
            <person name="Sipos G."/>
            <person name="Prasanna A.N."/>
            <person name="Walter M.C."/>
            <person name="O'Connor E."/>
            <person name="Balint B."/>
            <person name="Krizsan K."/>
            <person name="Kiss B."/>
            <person name="Hess J."/>
            <person name="Varga T."/>
            <person name="Slot J."/>
            <person name="Riley R."/>
            <person name="Boka B."/>
            <person name="Rigling D."/>
            <person name="Barry K."/>
            <person name="Lee J."/>
            <person name="Mihaltcheva S."/>
            <person name="LaButti K."/>
            <person name="Lipzen A."/>
            <person name="Waldron R."/>
            <person name="Moloney N.M."/>
            <person name="Sperisen C."/>
            <person name="Kredics L."/>
            <person name="Vagvoelgyi C."/>
            <person name="Patrignani A."/>
            <person name="Fitzpatrick D."/>
            <person name="Nagy I."/>
            <person name="Doyle S."/>
            <person name="Anderson J.B."/>
            <person name="Grigoriev I.V."/>
            <person name="Gueldener U."/>
            <person name="Muensterkoetter M."/>
            <person name="Nagy L.G."/>
        </authorList>
    </citation>
    <scope>NUCLEOTIDE SEQUENCE [LARGE SCALE GENOMIC DNA]</scope>
    <source>
        <strain evidence="2">Ar21-2</strain>
    </source>
</reference>
<dbReference type="Proteomes" id="UP000217790">
    <property type="component" value="Unassembled WGS sequence"/>
</dbReference>
<proteinExistence type="predicted"/>
<feature type="non-terminal residue" evidence="1">
    <location>
        <position position="65"/>
    </location>
</feature>
<keyword evidence="2" id="KW-1185">Reference proteome</keyword>
<protein>
    <submittedName>
        <fullName evidence="1">Uncharacterized protein</fullName>
    </submittedName>
</protein>
<name>A0A2H3D847_ARMGA</name>
<dbReference type="InParanoid" id="A0A2H3D847"/>
<gene>
    <name evidence="1" type="ORF">ARMGADRAFT_883991</name>
</gene>
<sequence>FSVPYRDLDPARQAAIHTTQFHTYTWCNDTTVSVMAIFTCGKLACKGTFEVDAKDLSSPVPCGPC</sequence>
<evidence type="ECO:0000313" key="2">
    <source>
        <dbReference type="Proteomes" id="UP000217790"/>
    </source>
</evidence>
<dbReference type="AlphaFoldDB" id="A0A2H3D847"/>
<feature type="non-terminal residue" evidence="1">
    <location>
        <position position="1"/>
    </location>
</feature>
<accession>A0A2H3D847</accession>
<organism evidence="1 2">
    <name type="scientific">Armillaria gallica</name>
    <name type="common">Bulbous honey fungus</name>
    <name type="synonym">Armillaria bulbosa</name>
    <dbReference type="NCBI Taxonomy" id="47427"/>
    <lineage>
        <taxon>Eukaryota</taxon>
        <taxon>Fungi</taxon>
        <taxon>Dikarya</taxon>
        <taxon>Basidiomycota</taxon>
        <taxon>Agaricomycotina</taxon>
        <taxon>Agaricomycetes</taxon>
        <taxon>Agaricomycetidae</taxon>
        <taxon>Agaricales</taxon>
        <taxon>Marasmiineae</taxon>
        <taxon>Physalacriaceae</taxon>
        <taxon>Armillaria</taxon>
    </lineage>
</organism>
<dbReference type="EMBL" id="KZ293704">
    <property type="protein sequence ID" value="PBK83656.1"/>
    <property type="molecule type" value="Genomic_DNA"/>
</dbReference>